<evidence type="ECO:0000259" key="2">
    <source>
        <dbReference type="Pfam" id="PF01979"/>
    </source>
</evidence>
<feature type="signal peptide" evidence="1">
    <location>
        <begin position="1"/>
        <end position="20"/>
    </location>
</feature>
<dbReference type="Gene3D" id="2.30.40.10">
    <property type="entry name" value="Urease, subunit C, domain 1"/>
    <property type="match status" value="1"/>
</dbReference>
<dbReference type="Pfam" id="PF01979">
    <property type="entry name" value="Amidohydro_1"/>
    <property type="match status" value="1"/>
</dbReference>
<dbReference type="OrthoDB" id="9802793at2"/>
<dbReference type="Gene3D" id="3.20.20.140">
    <property type="entry name" value="Metal-dependent hydrolases"/>
    <property type="match status" value="1"/>
</dbReference>
<evidence type="ECO:0000256" key="1">
    <source>
        <dbReference type="SAM" id="SignalP"/>
    </source>
</evidence>
<keyword evidence="1" id="KW-0732">Signal</keyword>
<dbReference type="PANTHER" id="PTHR43135:SF3">
    <property type="entry name" value="ALPHA-D-RIBOSE 1-METHYLPHOSPHONATE 5-TRIPHOSPHATE DIPHOSPHATASE"/>
    <property type="match status" value="1"/>
</dbReference>
<dbReference type="Proteomes" id="UP000238954">
    <property type="component" value="Chromosome"/>
</dbReference>
<dbReference type="AlphaFoldDB" id="A0A2S8B791"/>
<evidence type="ECO:0000313" key="4">
    <source>
        <dbReference type="Proteomes" id="UP000238954"/>
    </source>
</evidence>
<comment type="caution">
    <text evidence="3">The sequence shown here is derived from an EMBL/GenBank/DDBJ whole genome shotgun (WGS) entry which is preliminary data.</text>
</comment>
<name>A0A2S8B791_9SPHN</name>
<dbReference type="InterPro" id="IPR006680">
    <property type="entry name" value="Amidohydro-rel"/>
</dbReference>
<keyword evidence="3" id="KW-0378">Hydrolase</keyword>
<feature type="domain" description="Amidohydrolase-related" evidence="2">
    <location>
        <begin position="321"/>
        <end position="373"/>
    </location>
</feature>
<dbReference type="InterPro" id="IPR011059">
    <property type="entry name" value="Metal-dep_hydrolase_composite"/>
</dbReference>
<feature type="chain" id="PRO_5015723789" evidence="1">
    <location>
        <begin position="21"/>
        <end position="408"/>
    </location>
</feature>
<dbReference type="SUPFAM" id="SSF51338">
    <property type="entry name" value="Composite domain of metallo-dependent hydrolases"/>
    <property type="match status" value="1"/>
</dbReference>
<dbReference type="InterPro" id="IPR051781">
    <property type="entry name" value="Metallo-dep_Hydrolase"/>
</dbReference>
<dbReference type="PANTHER" id="PTHR43135">
    <property type="entry name" value="ALPHA-D-RIBOSE 1-METHYLPHOSPHONATE 5-TRIPHOSPHATE DIPHOSPHATASE"/>
    <property type="match status" value="1"/>
</dbReference>
<dbReference type="SUPFAM" id="SSF51556">
    <property type="entry name" value="Metallo-dependent hydrolases"/>
    <property type="match status" value="1"/>
</dbReference>
<gene>
    <name evidence="3" type="ORF">CVO77_06720</name>
</gene>
<dbReference type="InterPro" id="IPR032466">
    <property type="entry name" value="Metal_Hydrolase"/>
</dbReference>
<proteinExistence type="predicted"/>
<organism evidence="3 4">
    <name type="scientific">Sphingopyxis lindanitolerans</name>
    <dbReference type="NCBI Taxonomy" id="2054227"/>
    <lineage>
        <taxon>Bacteria</taxon>
        <taxon>Pseudomonadati</taxon>
        <taxon>Pseudomonadota</taxon>
        <taxon>Alphaproteobacteria</taxon>
        <taxon>Sphingomonadales</taxon>
        <taxon>Sphingomonadaceae</taxon>
        <taxon>Sphingopyxis</taxon>
    </lineage>
</organism>
<keyword evidence="4" id="KW-1185">Reference proteome</keyword>
<reference evidence="4" key="1">
    <citation type="submission" date="2017-11" db="EMBL/GenBank/DDBJ databases">
        <title>The complete genome sequence of Sphingopyxis pomeranensis sp. nov. strain WS5A3p.</title>
        <authorList>
            <person name="Kaminski M.A."/>
        </authorList>
    </citation>
    <scope>NUCLEOTIDE SEQUENCE [LARGE SCALE GENOMIC DNA]</scope>
    <source>
        <strain evidence="4">WS5A3p</strain>
    </source>
</reference>
<accession>A0A2S8B791</accession>
<dbReference type="EMBL" id="PHFW01000002">
    <property type="protein sequence ID" value="PQM28196.1"/>
    <property type="molecule type" value="Genomic_DNA"/>
</dbReference>
<evidence type="ECO:0000313" key="3">
    <source>
        <dbReference type="EMBL" id="PQM28196.1"/>
    </source>
</evidence>
<protein>
    <submittedName>
        <fullName evidence="3">Amidohydrolase</fullName>
    </submittedName>
</protein>
<sequence>MRAGRAMALMLALLPMPAAAETVAIVNGQIHSLSARGVIDKGTVLIRGDRIVAVGDAVAVPADARVIDAKGQPVTPGLFSAYSQLGLVEVETVPSTQDQSAPGAPFAAGFDVRYGINPASTIIPTARVEGVTRGAIFPMASRSIFGGIGALIQTGDAAAPLFQPRALALVELGSVGAAAAGGARGAAWITLEEALRTAPETEGPDGEALRAMLAGKLPIVAHVERAPDIEELIAFAARHPTIRVIMMGATEGWTVADRIAAAKIPVIVDSYANLPVDFETMAATQENATRLAKAGVMIAIAPLNRFSAGAPHDARLVALYAGNAVGNGLPWAEALKAVTLNPAIIFGVADRLGSIEPGKLADIVVWQGDPLEIGDGPAAVFIAGRQMPMDTRQTLLAERYKALLSGRE</sequence>
<dbReference type="RefSeq" id="WP_105998454.1">
    <property type="nucleotide sequence ID" value="NZ_CM009578.1"/>
</dbReference>
<dbReference type="GO" id="GO:0016810">
    <property type="term" value="F:hydrolase activity, acting on carbon-nitrogen (but not peptide) bonds"/>
    <property type="evidence" value="ECO:0007669"/>
    <property type="project" value="InterPro"/>
</dbReference>